<dbReference type="InParanoid" id="Q21291"/>
<evidence type="ECO:0000256" key="2">
    <source>
        <dbReference type="SAM" id="Phobius"/>
    </source>
</evidence>
<keyword evidence="2" id="KW-0812">Transmembrane</keyword>
<dbReference type="InterPro" id="IPR029021">
    <property type="entry name" value="Prot-tyrosine_phosphatase-like"/>
</dbReference>
<feature type="transmembrane region" description="Helical" evidence="2">
    <location>
        <begin position="416"/>
        <end position="436"/>
    </location>
</feature>
<evidence type="ECO:0000313" key="6">
    <source>
        <dbReference type="Proteomes" id="UP000001940"/>
    </source>
</evidence>
<sequence>MTKIKQQTKRKSKAFKKKRNDDTIADDEIETGKEEPSREQTSKKPVKGSGRKCKDESKKGNKTKGKRNSKEKKNQQAEKTELDKDCQKAPKIIAATKGFCKYLLDIKEASLSTYFDEHLAGYTPPNFTSVEWEKSLSKNRSKNHKLNDNTRVILSPENTENSRTDPPDTYINASHIKFDNSQKEFIVTQYPLPDTVRDFWRMVSIMKVTQIVTIFEPQTDEAIEEFRNPTLTLAAPAPTSTMTTIGGFPVPIGQIAHNRDQIQGQSIRCESNVHRSSFFPLETDHYMNLKGWLINTRRVTVDHRNKGWMNKYTVEVVAEGCSEATFAKVYNCTTWPWKKYPDDEKKVLALVRAPYKDTSTSLIANLEKLAPIVVMCDLGLDRSATVVLTSIIIDQIIAGKTPDCDALFKKMRDQRAGVFTMSIFYTYAIRAALFYMKIKLQTMNDAGGEEMQTMLNSALAKVPFVTKKTK</sequence>
<dbReference type="FunCoup" id="Q21291">
    <property type="interactions" value="1568"/>
</dbReference>
<dbReference type="GeneID" id="177832"/>
<dbReference type="Pfam" id="PF00102">
    <property type="entry name" value="Y_phosphatase"/>
    <property type="match status" value="2"/>
</dbReference>
<dbReference type="PIR" id="T23412">
    <property type="entry name" value="T23412"/>
</dbReference>
<feature type="compositionally biased region" description="Basic residues" evidence="1">
    <location>
        <begin position="1"/>
        <end position="18"/>
    </location>
</feature>
<dbReference type="eggNOG" id="KOG0789">
    <property type="taxonomic scope" value="Eukaryota"/>
</dbReference>
<feature type="compositionally biased region" description="Basic and acidic residues" evidence="1">
    <location>
        <begin position="71"/>
        <end position="85"/>
    </location>
</feature>
<dbReference type="AGR" id="WB:WBGene00010634"/>
<dbReference type="CTD" id="177832"/>
<feature type="domain" description="Tyrosine specific protein phosphatases" evidence="4">
    <location>
        <begin position="345"/>
        <end position="426"/>
    </location>
</feature>
<keyword evidence="2" id="KW-0472">Membrane</keyword>
<evidence type="ECO:0000256" key="1">
    <source>
        <dbReference type="SAM" id="MobiDB-lite"/>
    </source>
</evidence>
<dbReference type="PROSITE" id="PS50055">
    <property type="entry name" value="TYR_PHOSPHATASE_PTP"/>
    <property type="match status" value="1"/>
</dbReference>
<protein>
    <submittedName>
        <fullName evidence="5">Tyrosine-protein phosphatase domain-containing protein</fullName>
    </submittedName>
</protein>
<dbReference type="InterPro" id="IPR000242">
    <property type="entry name" value="PTP_cat"/>
</dbReference>
<feature type="compositionally biased region" description="Basic and acidic residues" evidence="1">
    <location>
        <begin position="30"/>
        <end position="42"/>
    </location>
</feature>
<feature type="domain" description="Tyrosine-protein phosphatase" evidence="3">
    <location>
        <begin position="133"/>
        <end position="435"/>
    </location>
</feature>
<organism evidence="5 6">
    <name type="scientific">Caenorhabditis elegans</name>
    <dbReference type="NCBI Taxonomy" id="6239"/>
    <lineage>
        <taxon>Eukaryota</taxon>
        <taxon>Metazoa</taxon>
        <taxon>Ecdysozoa</taxon>
        <taxon>Nematoda</taxon>
        <taxon>Chromadorea</taxon>
        <taxon>Rhabditida</taxon>
        <taxon>Rhabditina</taxon>
        <taxon>Rhabditomorpha</taxon>
        <taxon>Rhabditoidea</taxon>
        <taxon>Rhabditidae</taxon>
        <taxon>Peloderinae</taxon>
        <taxon>Caenorhabditis</taxon>
    </lineage>
</organism>
<evidence type="ECO:0000259" key="4">
    <source>
        <dbReference type="PROSITE" id="PS50056"/>
    </source>
</evidence>
<dbReference type="SUPFAM" id="SSF52799">
    <property type="entry name" value="(Phosphotyrosine protein) phosphatases II"/>
    <property type="match status" value="1"/>
</dbReference>
<dbReference type="Proteomes" id="UP000001940">
    <property type="component" value="Chromosome IV"/>
</dbReference>
<dbReference type="GO" id="GO:0004725">
    <property type="term" value="F:protein tyrosine phosphatase activity"/>
    <property type="evidence" value="ECO:0007669"/>
    <property type="project" value="InterPro"/>
</dbReference>
<dbReference type="SMART" id="SM00404">
    <property type="entry name" value="PTPc_motif"/>
    <property type="match status" value="1"/>
</dbReference>
<dbReference type="WormBase" id="K07F5.6">
    <property type="protein sequence ID" value="CE35586"/>
    <property type="gene ID" value="WBGene00010634"/>
</dbReference>
<dbReference type="PaxDb" id="6239-K07F5.6"/>
<dbReference type="PRINTS" id="PR00700">
    <property type="entry name" value="PRTYPHPHTASE"/>
</dbReference>
<dbReference type="SMR" id="Q21291"/>
<dbReference type="AlphaFoldDB" id="Q21291"/>
<dbReference type="RefSeq" id="NP_501764.2">
    <property type="nucleotide sequence ID" value="NM_069363.4"/>
</dbReference>
<proteinExistence type="predicted"/>
<dbReference type="Bgee" id="WBGene00010634">
    <property type="expression patterns" value="Expressed in adult organism and 1 other cell type or tissue"/>
</dbReference>
<dbReference type="InterPro" id="IPR000387">
    <property type="entry name" value="Tyr_Pase_dom"/>
</dbReference>
<dbReference type="PhylomeDB" id="Q21291"/>
<feature type="region of interest" description="Disordered" evidence="1">
    <location>
        <begin position="1"/>
        <end position="85"/>
    </location>
</feature>
<name>Q21291_CAEEL</name>
<dbReference type="KEGG" id="cel:CELE_K07F5.6"/>
<evidence type="ECO:0000313" key="7">
    <source>
        <dbReference type="WormBase" id="K07F5.6"/>
    </source>
</evidence>
<dbReference type="STRING" id="6239.K07F5.6.1"/>
<dbReference type="PROSITE" id="PS50056">
    <property type="entry name" value="TYR_PHOSPHATASE_2"/>
    <property type="match status" value="1"/>
</dbReference>
<keyword evidence="6" id="KW-1185">Reference proteome</keyword>
<dbReference type="HOGENOM" id="CLU_610079_0_0_1"/>
<keyword evidence="2" id="KW-1133">Transmembrane helix</keyword>
<dbReference type="SMART" id="SM00194">
    <property type="entry name" value="PTPc"/>
    <property type="match status" value="1"/>
</dbReference>
<gene>
    <name evidence="5" type="ORF">CELE_K07F5.6</name>
    <name evidence="5 7" type="ORF">K07F5.6</name>
</gene>
<dbReference type="OMA" id="TEFIMTQ"/>
<dbReference type="UCSC" id="K07F5.6">
    <property type="organism name" value="c. elegans"/>
</dbReference>
<accession>Q21291</accession>
<dbReference type="PANTHER" id="PTHR23219:SF16">
    <property type="entry name" value="TYROSINE-PROTEIN PHOSPHATASE DOMAIN-CONTAINING PROTEIN"/>
    <property type="match status" value="1"/>
</dbReference>
<dbReference type="PANTHER" id="PTHR23219">
    <property type="entry name" value="TYROSINE-PROTEIN PHOSPHATASE C15H7.3-RELATED"/>
    <property type="match status" value="1"/>
</dbReference>
<dbReference type="OrthoDB" id="165498at2759"/>
<dbReference type="CDD" id="cd00047">
    <property type="entry name" value="PTPc"/>
    <property type="match status" value="1"/>
</dbReference>
<dbReference type="InterPro" id="IPR003595">
    <property type="entry name" value="Tyr_Pase_cat"/>
</dbReference>
<evidence type="ECO:0000313" key="5">
    <source>
        <dbReference type="EMBL" id="CAA94276.2"/>
    </source>
</evidence>
<dbReference type="Gene3D" id="3.90.190.10">
    <property type="entry name" value="Protein tyrosine phosphatase superfamily"/>
    <property type="match status" value="1"/>
</dbReference>
<feature type="compositionally biased region" description="Basic residues" evidence="1">
    <location>
        <begin position="60"/>
        <end position="70"/>
    </location>
</feature>
<evidence type="ECO:0000259" key="3">
    <source>
        <dbReference type="PROSITE" id="PS50055"/>
    </source>
</evidence>
<dbReference type="EMBL" id="BX284604">
    <property type="protein sequence ID" value="CAA94276.2"/>
    <property type="molecule type" value="Genomic_DNA"/>
</dbReference>
<reference evidence="5 6" key="1">
    <citation type="journal article" date="1998" name="Science">
        <title>Genome sequence of the nematode C. elegans: a platform for investigating biology.</title>
        <authorList>
            <consortium name="The C. elegans sequencing consortium"/>
            <person name="Sulson J.E."/>
            <person name="Waterston R."/>
        </authorList>
    </citation>
    <scope>NUCLEOTIDE SEQUENCE [LARGE SCALE GENOMIC DNA]</scope>
    <source>
        <strain evidence="5 6">Bristol N2</strain>
    </source>
</reference>